<dbReference type="OrthoDB" id="2437795at2759"/>
<dbReference type="EMBL" id="CAJVPY010029018">
    <property type="protein sequence ID" value="CAG8793633.1"/>
    <property type="molecule type" value="Genomic_DNA"/>
</dbReference>
<evidence type="ECO:0000313" key="1">
    <source>
        <dbReference type="EMBL" id="CAG8793633.1"/>
    </source>
</evidence>
<dbReference type="AlphaFoldDB" id="A0A9N9P8S1"/>
<feature type="non-terminal residue" evidence="1">
    <location>
        <position position="334"/>
    </location>
</feature>
<organism evidence="1 2">
    <name type="scientific">Dentiscutata erythropus</name>
    <dbReference type="NCBI Taxonomy" id="1348616"/>
    <lineage>
        <taxon>Eukaryota</taxon>
        <taxon>Fungi</taxon>
        <taxon>Fungi incertae sedis</taxon>
        <taxon>Mucoromycota</taxon>
        <taxon>Glomeromycotina</taxon>
        <taxon>Glomeromycetes</taxon>
        <taxon>Diversisporales</taxon>
        <taxon>Gigasporaceae</taxon>
        <taxon>Dentiscutata</taxon>
    </lineage>
</organism>
<evidence type="ECO:0000313" key="2">
    <source>
        <dbReference type="Proteomes" id="UP000789405"/>
    </source>
</evidence>
<proteinExistence type="predicted"/>
<name>A0A9N9P8S1_9GLOM</name>
<comment type="caution">
    <text evidence="1">The sequence shown here is derived from an EMBL/GenBank/DDBJ whole genome shotgun (WGS) entry which is preliminary data.</text>
</comment>
<accession>A0A9N9P8S1</accession>
<feature type="non-terminal residue" evidence="1">
    <location>
        <position position="1"/>
    </location>
</feature>
<keyword evidence="2" id="KW-1185">Reference proteome</keyword>
<protein>
    <submittedName>
        <fullName evidence="1">28283_t:CDS:1</fullName>
    </submittedName>
</protein>
<dbReference type="Proteomes" id="UP000789405">
    <property type="component" value="Unassembled WGS sequence"/>
</dbReference>
<gene>
    <name evidence="1" type="ORF">DERYTH_LOCUS21924</name>
</gene>
<sequence length="334" mass="39724">LEQYKKLNQCNLIYNIEESTNMINALKLLHLKSKNSHISNENFEEILKIFNCNGPTLYSTKKFLQNIVNIDILFVDMCINSCIAFTGEYIEETQCPICFAARFREENVPFKTAAYYPLIPRLRFQYANLERSKTFRYRSNYIFNTDRFYHLHFVSTLSTQISPPQPLKQFHSRQVVWIKDGEEELWAPSLDYILNNREFIALSNFYYANLKEPILELNDWGVKYAKFRTREGYMLGSLMSKVAANARDNSCVLYELEVNIAKPREAKKYELQQFFGRVQFYFYYMFRGKYQLFAYIQNAKNARKGLYGLYSFEEFGDYEFVDVSMLRRCVGFMK</sequence>
<reference evidence="1" key="1">
    <citation type="submission" date="2021-06" db="EMBL/GenBank/DDBJ databases">
        <authorList>
            <person name="Kallberg Y."/>
            <person name="Tangrot J."/>
            <person name="Rosling A."/>
        </authorList>
    </citation>
    <scope>NUCLEOTIDE SEQUENCE</scope>
    <source>
        <strain evidence="1">MA453B</strain>
    </source>
</reference>